<dbReference type="GO" id="GO:0030368">
    <property type="term" value="F:interleukin-17 receptor activity"/>
    <property type="evidence" value="ECO:0007669"/>
    <property type="project" value="InterPro"/>
</dbReference>
<dbReference type="PANTHER" id="PTHR15583">
    <property type="entry name" value="INTERLEUKIN-17 RECEPTOR"/>
    <property type="match status" value="1"/>
</dbReference>
<protein>
    <submittedName>
        <fullName evidence="14">Interleukin-17 receptor C-like isoform X1</fullName>
    </submittedName>
</protein>
<evidence type="ECO:0000259" key="12">
    <source>
        <dbReference type="Pfam" id="PF15037"/>
    </source>
</evidence>
<keyword evidence="10" id="KW-0395">Inflammatory response</keyword>
<evidence type="ECO:0000256" key="1">
    <source>
        <dbReference type="ARBA" id="ARBA00004162"/>
    </source>
</evidence>
<evidence type="ECO:0000313" key="13">
    <source>
        <dbReference type="EMBL" id="RXN12595.1"/>
    </source>
</evidence>
<dbReference type="EMBL" id="QBIY01012605">
    <property type="protein sequence ID" value="RXN21875.1"/>
    <property type="molecule type" value="Genomic_DNA"/>
</dbReference>
<sequence length="613" mass="68211">MLVLHTGSSQSQTERRLPELRLSTSHWQDACVRVRLSVQPLVANETLIIEFNDSKTEDSYTLLMWKRRNAVKWISSIDYHPLTARIQKRELNVTSHQAFWIVRYDCFPAQPGSTVGVSVHSHNPVTEHLVPKASVAVDDRAKRFTVRIETDQMVDPKINQTVNLSFPYLVPCVCVQLWFTAPDSRRNTHCPLKERTLPHGGDILSSSSARVLGSVLYWEPLCPADQSDPSVSLCWRIHNHSSYCVPAPNATLYGTKLFSLNGSHQVFCPFESEGRSEWSVTVVPGSLHLYVHLTSSVAASFAAQLCDREGETCLSQGSVISQRVVMWRSAERRPVLLVCSSNDAAHIAAVCSLASGLQGELFMDVRLAQWAQCHPQSSLAQLGPVPWLYGQCRAVQKAGGLVLIAWSPYAHQAFLRWRKSDLVAGSETGLYSALEKKEQMCCDEEWMEKPVESSSITAPVFNATLSCLSTGIRSNNHGRGFGLLCFQGLNNNSSSAYIPKQLRCVRKYCLPKDLSSLIHDLASSWDGAGKAQGRRGCWPRLLSKALLFFMSRQLASRLEAGLPVPLVRKSSQKSKLKTWRQKKRRSKAVSACLSKKECSKKHTAPELLGAAHT</sequence>
<keyword evidence="4" id="KW-0812">Transmembrane</keyword>
<accession>A0A498MYX5</accession>
<dbReference type="Pfam" id="PF08357">
    <property type="entry name" value="SEFIR"/>
    <property type="match status" value="1"/>
</dbReference>
<keyword evidence="7" id="KW-0472">Membrane</keyword>
<evidence type="ECO:0000256" key="4">
    <source>
        <dbReference type="ARBA" id="ARBA00022692"/>
    </source>
</evidence>
<keyword evidence="3" id="KW-1003">Cell membrane</keyword>
<dbReference type="EMBL" id="QBIY01013039">
    <property type="protein sequence ID" value="RXN12595.1"/>
    <property type="molecule type" value="Genomic_DNA"/>
</dbReference>
<name>A0A498MYX5_LABRO</name>
<evidence type="ECO:0000259" key="11">
    <source>
        <dbReference type="Pfam" id="PF08357"/>
    </source>
</evidence>
<evidence type="ECO:0000256" key="5">
    <source>
        <dbReference type="ARBA" id="ARBA00022729"/>
    </source>
</evidence>
<organism evidence="14 15">
    <name type="scientific">Labeo rohita</name>
    <name type="common">Indian major carp</name>
    <name type="synonym">Cyprinus rohita</name>
    <dbReference type="NCBI Taxonomy" id="84645"/>
    <lineage>
        <taxon>Eukaryota</taxon>
        <taxon>Metazoa</taxon>
        <taxon>Chordata</taxon>
        <taxon>Craniata</taxon>
        <taxon>Vertebrata</taxon>
        <taxon>Euteleostomi</taxon>
        <taxon>Actinopterygii</taxon>
        <taxon>Neopterygii</taxon>
        <taxon>Teleostei</taxon>
        <taxon>Ostariophysi</taxon>
        <taxon>Cypriniformes</taxon>
        <taxon>Cyprinidae</taxon>
        <taxon>Labeoninae</taxon>
        <taxon>Labeonini</taxon>
        <taxon>Labeo</taxon>
    </lineage>
</organism>
<keyword evidence="6" id="KW-1133">Transmembrane helix</keyword>
<dbReference type="Gene3D" id="3.40.50.11530">
    <property type="match status" value="1"/>
</dbReference>
<dbReference type="STRING" id="84645.A0A498MYX5"/>
<feature type="domain" description="Interleukin-17 receptor C/E N-terminal" evidence="12">
    <location>
        <begin position="159"/>
        <end position="251"/>
    </location>
</feature>
<keyword evidence="9" id="KW-0325">Glycoprotein</keyword>
<evidence type="ECO:0000256" key="9">
    <source>
        <dbReference type="ARBA" id="ARBA00023180"/>
    </source>
</evidence>
<dbReference type="Pfam" id="PF15037">
    <property type="entry name" value="IL17_R_N"/>
    <property type="match status" value="1"/>
</dbReference>
<dbReference type="InterPro" id="IPR027841">
    <property type="entry name" value="IL-17_rcpt_C/E_N"/>
</dbReference>
<keyword evidence="8 14" id="KW-0675">Receptor</keyword>
<evidence type="ECO:0000313" key="15">
    <source>
        <dbReference type="Proteomes" id="UP000290572"/>
    </source>
</evidence>
<comment type="caution">
    <text evidence="14">The sequence shown here is derived from an EMBL/GenBank/DDBJ whole genome shotgun (WGS) entry which is preliminary data.</text>
</comment>
<dbReference type="GO" id="GO:0005886">
    <property type="term" value="C:plasma membrane"/>
    <property type="evidence" value="ECO:0007669"/>
    <property type="project" value="UniProtKB-SubCell"/>
</dbReference>
<evidence type="ECO:0000313" key="14">
    <source>
        <dbReference type="EMBL" id="RXN21875.1"/>
    </source>
</evidence>
<dbReference type="InterPro" id="IPR013568">
    <property type="entry name" value="SEFIR_dom"/>
</dbReference>
<dbReference type="InterPro" id="IPR039465">
    <property type="entry name" value="IL-17_rcpt-like"/>
</dbReference>
<gene>
    <name evidence="14" type="ORF">ROHU_023759</name>
    <name evidence="13" type="ORF">ROHU_029396</name>
</gene>
<keyword evidence="15" id="KW-1185">Reference proteome</keyword>
<dbReference type="Proteomes" id="UP000290572">
    <property type="component" value="Unassembled WGS sequence"/>
</dbReference>
<proteinExistence type="predicted"/>
<dbReference type="GO" id="GO:0006954">
    <property type="term" value="P:inflammatory response"/>
    <property type="evidence" value="ECO:0007669"/>
    <property type="project" value="UniProtKB-KW"/>
</dbReference>
<keyword evidence="5" id="KW-0732">Signal</keyword>
<evidence type="ECO:0000256" key="10">
    <source>
        <dbReference type="ARBA" id="ARBA00023198"/>
    </source>
</evidence>
<evidence type="ECO:0000256" key="6">
    <source>
        <dbReference type="ARBA" id="ARBA00022989"/>
    </source>
</evidence>
<evidence type="ECO:0000256" key="2">
    <source>
        <dbReference type="ARBA" id="ARBA00004479"/>
    </source>
</evidence>
<evidence type="ECO:0000256" key="8">
    <source>
        <dbReference type="ARBA" id="ARBA00023170"/>
    </source>
</evidence>
<dbReference type="PANTHER" id="PTHR15583:SF21">
    <property type="entry name" value="INTERLEUKIN-17 RECEPTOR E-LIKE"/>
    <property type="match status" value="1"/>
</dbReference>
<comment type="subcellular location">
    <subcellularLocation>
        <location evidence="1">Cell membrane</location>
        <topology evidence="1">Single-pass membrane protein</topology>
    </subcellularLocation>
    <subcellularLocation>
        <location evidence="2">Membrane</location>
        <topology evidence="2">Single-pass type I membrane protein</topology>
    </subcellularLocation>
</comment>
<evidence type="ECO:0000256" key="3">
    <source>
        <dbReference type="ARBA" id="ARBA00022475"/>
    </source>
</evidence>
<reference evidence="14 15" key="1">
    <citation type="submission" date="2018-03" db="EMBL/GenBank/DDBJ databases">
        <title>Draft genome sequence of Rohu Carp (Labeo rohita).</title>
        <authorList>
            <person name="Das P."/>
            <person name="Kushwaha B."/>
            <person name="Joshi C.G."/>
            <person name="Kumar D."/>
            <person name="Nagpure N.S."/>
            <person name="Sahoo L."/>
            <person name="Das S.P."/>
            <person name="Bit A."/>
            <person name="Patnaik S."/>
            <person name="Meher P.K."/>
            <person name="Jayasankar P."/>
            <person name="Koringa P.G."/>
            <person name="Patel N.V."/>
            <person name="Hinsu A.T."/>
            <person name="Kumar R."/>
            <person name="Pandey M."/>
            <person name="Agarwal S."/>
            <person name="Srivastava S."/>
            <person name="Singh M."/>
            <person name="Iquebal M.A."/>
            <person name="Jaiswal S."/>
            <person name="Angadi U.B."/>
            <person name="Kumar N."/>
            <person name="Raza M."/>
            <person name="Shah T.M."/>
            <person name="Rai A."/>
            <person name="Jena J.K."/>
        </authorList>
    </citation>
    <scope>NUCLEOTIDE SEQUENCE [LARGE SCALE GENOMIC DNA]</scope>
    <source>
        <strain evidence="14">DASCIFA01</strain>
        <tissue evidence="14">Testis</tissue>
    </source>
</reference>
<feature type="domain" description="SEFIR" evidence="11">
    <location>
        <begin position="333"/>
        <end position="521"/>
    </location>
</feature>
<evidence type="ECO:0000256" key="7">
    <source>
        <dbReference type="ARBA" id="ARBA00023136"/>
    </source>
</evidence>
<dbReference type="AlphaFoldDB" id="A0A498MYX5"/>